<dbReference type="InterPro" id="IPR015915">
    <property type="entry name" value="Kelch-typ_b-propeller"/>
</dbReference>
<accession>A0ABN7T3K9</accession>
<organism evidence="1 2">
    <name type="scientific">Oikopleura dioica</name>
    <name type="common">Tunicate</name>
    <dbReference type="NCBI Taxonomy" id="34765"/>
    <lineage>
        <taxon>Eukaryota</taxon>
        <taxon>Metazoa</taxon>
        <taxon>Chordata</taxon>
        <taxon>Tunicata</taxon>
        <taxon>Appendicularia</taxon>
        <taxon>Copelata</taxon>
        <taxon>Oikopleuridae</taxon>
        <taxon>Oikopleura</taxon>
    </lineage>
</organism>
<protein>
    <submittedName>
        <fullName evidence="1">Oidioi.mRNA.OKI2018_I69.chr2.g5405.t1.cds</fullName>
    </submittedName>
</protein>
<reference evidence="1 2" key="1">
    <citation type="submission" date="2021-04" db="EMBL/GenBank/DDBJ databases">
        <authorList>
            <person name="Bliznina A."/>
        </authorList>
    </citation>
    <scope>NUCLEOTIDE SEQUENCE [LARGE SCALE GENOMIC DNA]</scope>
</reference>
<evidence type="ECO:0000313" key="1">
    <source>
        <dbReference type="EMBL" id="CAG5111069.1"/>
    </source>
</evidence>
<dbReference type="SUPFAM" id="SSF50965">
    <property type="entry name" value="Galactose oxidase, central domain"/>
    <property type="match status" value="1"/>
</dbReference>
<proteinExistence type="predicted"/>
<dbReference type="EMBL" id="OU015567">
    <property type="protein sequence ID" value="CAG5111069.1"/>
    <property type="molecule type" value="Genomic_DNA"/>
</dbReference>
<name>A0ABN7T3K9_OIKDI</name>
<dbReference type="InterPro" id="IPR011043">
    <property type="entry name" value="Gal_Oxase/kelch_b-propeller"/>
</dbReference>
<sequence length="427" mass="46191">MLGEKEELCIDRPLYEECLAICRLRYLDCLSSCDSSLCHSTCLANFSACDNSCPCGTDCPTGCVECEEHPLCIGKCADAEQNNPEYKSCLNDSLDELTACMKTCEPTDTCHENCCSGHRERMTACPCFQSQGTSSTTSPPTTQQPLDPSEMSILVLRYSISDAYVISGDGNSKVSATITAPADDYAKWPQHALIGNQLFIFGGYSDRKKIAVLEGCNFEQRSEKLLNDIDYASAALSIHGNSRVLICFSAGSNKKHCEIFDGSSSTSTTSSNYGHGLGRLGLYKNQATTVGSYYDTPKVETLTNNGWSVIGDPPISGTWGHVLVGLQSGNLLMLGGVMLVGGSRLDHVWLLSNDSWSRTGTLKNAIDNHSSLQINGSIFLIPGYGVNYPLERVDMDEDEIKSSEIIGNHSGTEDIPVLFQVSAGFCT</sequence>
<dbReference type="Gene3D" id="2.120.10.80">
    <property type="entry name" value="Kelch-type beta propeller"/>
    <property type="match status" value="1"/>
</dbReference>
<evidence type="ECO:0000313" key="2">
    <source>
        <dbReference type="Proteomes" id="UP001158576"/>
    </source>
</evidence>
<keyword evidence="2" id="KW-1185">Reference proteome</keyword>
<gene>
    <name evidence="1" type="ORF">OKIOD_LOCUS14170</name>
</gene>
<dbReference type="Proteomes" id="UP001158576">
    <property type="component" value="Chromosome 2"/>
</dbReference>
<dbReference type="SUPFAM" id="SSF117281">
    <property type="entry name" value="Kelch motif"/>
    <property type="match status" value="1"/>
</dbReference>